<feature type="transmembrane region" description="Helical" evidence="11">
    <location>
        <begin position="232"/>
        <end position="254"/>
    </location>
</feature>
<dbReference type="Pfam" id="PF14716">
    <property type="entry name" value="HHH_8"/>
    <property type="match status" value="1"/>
</dbReference>
<dbReference type="SUPFAM" id="SSF47802">
    <property type="entry name" value="DNA polymerase beta, N-terminal domain-like"/>
    <property type="match status" value="1"/>
</dbReference>
<dbReference type="InterPro" id="IPR027421">
    <property type="entry name" value="DNA_pol_lamdba_lyase_dom_sf"/>
</dbReference>
<comment type="similarity">
    <text evidence="2">Belongs to the NiCoT transporter (TC 2.A.52) family.</text>
</comment>
<evidence type="ECO:0000256" key="11">
    <source>
        <dbReference type="SAM" id="Phobius"/>
    </source>
</evidence>
<evidence type="ECO:0000256" key="5">
    <source>
        <dbReference type="ARBA" id="ARBA00022679"/>
    </source>
</evidence>
<evidence type="ECO:0000313" key="13">
    <source>
        <dbReference type="EMBL" id="KAL2800125.1"/>
    </source>
</evidence>
<dbReference type="InterPro" id="IPR029398">
    <property type="entry name" value="PolB_thumb"/>
</dbReference>
<accession>A0ABR4GM37</accession>
<dbReference type="InterPro" id="IPR043519">
    <property type="entry name" value="NT_sf"/>
</dbReference>
<feature type="transmembrane region" description="Helical" evidence="11">
    <location>
        <begin position="160"/>
        <end position="183"/>
    </location>
</feature>
<feature type="transmembrane region" description="Helical" evidence="11">
    <location>
        <begin position="393"/>
        <end position="416"/>
    </location>
</feature>
<keyword evidence="6 11" id="KW-0812">Transmembrane</keyword>
<protein>
    <submittedName>
        <fullName evidence="13">High-affinity nickel-transport protein-domain-containing protein</fullName>
    </submittedName>
</protein>
<keyword evidence="3" id="KW-0813">Transport</keyword>
<comment type="subcellular location">
    <subcellularLocation>
        <location evidence="1">Endomembrane system</location>
        <topology evidence="1">Multi-pass membrane protein</topology>
    </subcellularLocation>
</comment>
<keyword evidence="7" id="KW-0548">Nucleotidyltransferase</keyword>
<comment type="caution">
    <text evidence="13">The sequence shown here is derived from an EMBL/GenBank/DDBJ whole genome shotgun (WGS) entry which is preliminary data.</text>
</comment>
<keyword evidence="5" id="KW-0808">Transferase</keyword>
<evidence type="ECO:0000259" key="12">
    <source>
        <dbReference type="SMART" id="SM00483"/>
    </source>
</evidence>
<dbReference type="Pfam" id="PF14792">
    <property type="entry name" value="DNA_pol_B_palm"/>
    <property type="match status" value="1"/>
</dbReference>
<evidence type="ECO:0000256" key="2">
    <source>
        <dbReference type="ARBA" id="ARBA00010892"/>
    </source>
</evidence>
<organism evidence="13 14">
    <name type="scientific">Aspergillus keveii</name>
    <dbReference type="NCBI Taxonomy" id="714993"/>
    <lineage>
        <taxon>Eukaryota</taxon>
        <taxon>Fungi</taxon>
        <taxon>Dikarya</taxon>
        <taxon>Ascomycota</taxon>
        <taxon>Pezizomycotina</taxon>
        <taxon>Eurotiomycetes</taxon>
        <taxon>Eurotiomycetidae</taxon>
        <taxon>Eurotiales</taxon>
        <taxon>Aspergillaceae</taxon>
        <taxon>Aspergillus</taxon>
        <taxon>Aspergillus subgen. Nidulantes</taxon>
    </lineage>
</organism>
<dbReference type="SMART" id="SM00483">
    <property type="entry name" value="POLXc"/>
    <property type="match status" value="1"/>
</dbReference>
<dbReference type="Gene3D" id="1.10.150.20">
    <property type="entry name" value="5' to 3' exonuclease, C-terminal subdomain"/>
    <property type="match status" value="1"/>
</dbReference>
<feature type="transmembrane region" description="Helical" evidence="11">
    <location>
        <begin position="128"/>
        <end position="148"/>
    </location>
</feature>
<feature type="region of interest" description="Disordered" evidence="10">
    <location>
        <begin position="1"/>
        <end position="22"/>
    </location>
</feature>
<sequence>MRDSDSLPPPSPAAESQHDEIDDKKWSTKSLIRHAERSHSRLPGIRKVPIRSIGVILLVALVNVLVWVAVAIVLTNLCSSLVSNAVLAYTLGLRHAFDADHISAIDLMTRRLLATGQKPVTVGTFFSLGHSTIVIITSIVVAATAAAVSSRFDKFSTIGGIIGTSVSAAFLILLGIMNAYILYKLYKQLQKVLDLPEGQEEEAWKIEGGGLLFGVLKRMFKLIDRPWKMYPLGILFGLGFDTSSEIALLGISSIEAAKGTSFWVILIFPILFTAGMCLLDTTDGALMLALYIQPATNFLPPKRISTTSESPLITDTTPTNPLIDENDQTPIAPSQNHRDPVAFLYYSIVLTTLTVIVAIIIGVIQLLTLILNVAEPTGRFWDGVQTAGDYYDVIGGGICGAFLVFGTISVFVYGPWRRWIGKRHGKGVARGADEEGTEYRDESAVSVPRADTPLNEGAVVSYGGFSLSSCPPIFVLPTHLSLDALHEAEESLIELGAHLTYDVSEATLVLGRVGQKKRAALELRSRGVWTDEEEGVIREPSTPEPETGSVVKKRRLDKHGASARIRLEEEVSLNTEDESGEDGVREPAARLKRPQMSVPGPESQPSTVSALKESARDGACVETRSIVPIDPFVVYRGRKVEKPATKRDNDTANSQAILDRAKQDAAFKVPLPPVSVSRHRHGDGGLTSSHRPPKLYRQTTSENEEAEALPPPPDWVRDNVIYACMRSSFLNSPNEEFINQLKKIRTIRELNLDEIGVRAYSTAIAAIAAYPHEIRRGSQIIALPGCDHKIANLFTEFKASESGTLSDASALDTDPDLKTLNEFSEIWGVGAKTARDFYYARQWRDLDDIVEHGWNSLSRVQQIGVKYYDEFLLPIPRSEAESIARTVTKHANAVRPTATYDGRGVECVIVGSYRRGKQASHDVDLILSHRDEAVTHNLIVDVVASLEKEGWITHTLALHMTTSLRDQQTLPYRGEQDDKNHFDSLDKALVVWQDPTPPPASDSAASTQTEDGKIKNENPHRRVDIIISPWRTVGCAVLGWSGDTTFERDLRRYAKKSRGWKFDSSGVRERTTGGQVIDLEHGGETWQERERMVMEGLGVGWRPAEERCTR</sequence>
<evidence type="ECO:0000256" key="8">
    <source>
        <dbReference type="ARBA" id="ARBA00022989"/>
    </source>
</evidence>
<dbReference type="Pfam" id="PF03824">
    <property type="entry name" value="NicO"/>
    <property type="match status" value="1"/>
</dbReference>
<feature type="region of interest" description="Disordered" evidence="10">
    <location>
        <begin position="532"/>
        <end position="555"/>
    </location>
</feature>
<dbReference type="InterPro" id="IPR004688">
    <property type="entry name" value="Ni/Co_transpt"/>
</dbReference>
<dbReference type="PANTHER" id="PTHR31611:SF0">
    <property type="entry name" value="HIGH-AFFINITY NICKEL TRANSPORT PROTEIN NIC1"/>
    <property type="match status" value="1"/>
</dbReference>
<keyword evidence="9 11" id="KW-0472">Membrane</keyword>
<feature type="region of interest" description="Disordered" evidence="10">
    <location>
        <begin position="993"/>
        <end position="1017"/>
    </location>
</feature>
<keyword evidence="14" id="KW-1185">Reference proteome</keyword>
<evidence type="ECO:0000256" key="4">
    <source>
        <dbReference type="ARBA" id="ARBA00022596"/>
    </source>
</evidence>
<dbReference type="InterPro" id="IPR010996">
    <property type="entry name" value="HHH_MUS81"/>
</dbReference>
<keyword evidence="4" id="KW-0533">Nickel</keyword>
<evidence type="ECO:0000256" key="7">
    <source>
        <dbReference type="ARBA" id="ARBA00022695"/>
    </source>
</evidence>
<dbReference type="InterPro" id="IPR037160">
    <property type="entry name" value="DNA_Pol_thumb_sf"/>
</dbReference>
<feature type="transmembrane region" description="Helical" evidence="11">
    <location>
        <begin position="53"/>
        <end position="74"/>
    </location>
</feature>
<dbReference type="EMBL" id="JBFTWV010000004">
    <property type="protein sequence ID" value="KAL2800125.1"/>
    <property type="molecule type" value="Genomic_DNA"/>
</dbReference>
<evidence type="ECO:0000256" key="1">
    <source>
        <dbReference type="ARBA" id="ARBA00004127"/>
    </source>
</evidence>
<dbReference type="InterPro" id="IPR011541">
    <property type="entry name" value="Ni/Co_transpt_high_affinity"/>
</dbReference>
<evidence type="ECO:0000256" key="6">
    <source>
        <dbReference type="ARBA" id="ARBA00022692"/>
    </source>
</evidence>
<dbReference type="Gene3D" id="3.30.210.10">
    <property type="entry name" value="DNA polymerase, thumb domain"/>
    <property type="match status" value="1"/>
</dbReference>
<dbReference type="SUPFAM" id="SSF81301">
    <property type="entry name" value="Nucleotidyltransferase"/>
    <property type="match status" value="1"/>
</dbReference>
<evidence type="ECO:0000256" key="9">
    <source>
        <dbReference type="ARBA" id="ARBA00023136"/>
    </source>
</evidence>
<dbReference type="InterPro" id="IPR018944">
    <property type="entry name" value="DNA_pol_lambd_fingers_domain"/>
</dbReference>
<proteinExistence type="inferred from homology"/>
<feature type="region of interest" description="Disordered" evidence="10">
    <location>
        <begin position="571"/>
        <end position="610"/>
    </location>
</feature>
<dbReference type="InterPro" id="IPR002054">
    <property type="entry name" value="DNA-dir_DNA_pol_X"/>
</dbReference>
<reference evidence="13 14" key="1">
    <citation type="submission" date="2024-07" db="EMBL/GenBank/DDBJ databases">
        <title>Section-level genome sequencing and comparative genomics of Aspergillus sections Usti and Cavernicolus.</title>
        <authorList>
            <consortium name="Lawrence Berkeley National Laboratory"/>
            <person name="Nybo J.L."/>
            <person name="Vesth T.C."/>
            <person name="Theobald S."/>
            <person name="Frisvad J.C."/>
            <person name="Larsen T.O."/>
            <person name="Kjaerboelling I."/>
            <person name="Rothschild-Mancinelli K."/>
            <person name="Lyhne E.K."/>
            <person name="Kogle M.E."/>
            <person name="Barry K."/>
            <person name="Clum A."/>
            <person name="Na H."/>
            <person name="Ledsgaard L."/>
            <person name="Lin J."/>
            <person name="Lipzen A."/>
            <person name="Kuo A."/>
            <person name="Riley R."/>
            <person name="Mondo S."/>
            <person name="Labutti K."/>
            <person name="Haridas S."/>
            <person name="Pangalinan J."/>
            <person name="Salamov A.A."/>
            <person name="Simmons B.A."/>
            <person name="Magnuson J.K."/>
            <person name="Chen J."/>
            <person name="Drula E."/>
            <person name="Henrissat B."/>
            <person name="Wiebenga A."/>
            <person name="Lubbers R.J."/>
            <person name="Gomes A.C."/>
            <person name="Makela M.R."/>
            <person name="Stajich J."/>
            <person name="Grigoriev I.V."/>
            <person name="Mortensen U.H."/>
            <person name="De Vries R.P."/>
            <person name="Baker S.E."/>
            <person name="Andersen M.R."/>
        </authorList>
    </citation>
    <scope>NUCLEOTIDE SEQUENCE [LARGE SCALE GENOMIC DNA]</scope>
    <source>
        <strain evidence="13 14">CBS 209.92</strain>
    </source>
</reference>
<evidence type="ECO:0000256" key="3">
    <source>
        <dbReference type="ARBA" id="ARBA00022448"/>
    </source>
</evidence>
<dbReference type="Gene3D" id="1.10.150.110">
    <property type="entry name" value="DNA polymerase beta, N-terminal domain-like"/>
    <property type="match status" value="1"/>
</dbReference>
<feature type="transmembrane region" description="Helical" evidence="11">
    <location>
        <begin position="343"/>
        <end position="373"/>
    </location>
</feature>
<keyword evidence="8 11" id="KW-1133">Transmembrane helix</keyword>
<dbReference type="InterPro" id="IPR028207">
    <property type="entry name" value="DNA_pol_B_palm_palm"/>
</dbReference>
<dbReference type="CDD" id="cd00141">
    <property type="entry name" value="NT_POLXc"/>
    <property type="match status" value="1"/>
</dbReference>
<dbReference type="Proteomes" id="UP001610563">
    <property type="component" value="Unassembled WGS sequence"/>
</dbReference>
<gene>
    <name evidence="13" type="ORF">BJX66DRAFT_321636</name>
</gene>
<evidence type="ECO:0000313" key="14">
    <source>
        <dbReference type="Proteomes" id="UP001610563"/>
    </source>
</evidence>
<evidence type="ECO:0000256" key="10">
    <source>
        <dbReference type="SAM" id="MobiDB-lite"/>
    </source>
</evidence>
<feature type="domain" description="DNA-directed DNA polymerase X" evidence="12">
    <location>
        <begin position="731"/>
        <end position="1108"/>
    </location>
</feature>
<feature type="transmembrane region" description="Helical" evidence="11">
    <location>
        <begin position="260"/>
        <end position="279"/>
    </location>
</feature>
<feature type="region of interest" description="Disordered" evidence="10">
    <location>
        <begin position="672"/>
        <end position="712"/>
    </location>
</feature>
<dbReference type="PANTHER" id="PTHR31611">
    <property type="entry name" value="HIGH-AFFINITY NICKEL TRANSPORT PROTEIN NIC1"/>
    <property type="match status" value="1"/>
</dbReference>
<dbReference type="SUPFAM" id="SSF81585">
    <property type="entry name" value="PsbU/PolX domain-like"/>
    <property type="match status" value="1"/>
</dbReference>
<dbReference type="Pfam" id="PF14791">
    <property type="entry name" value="DNA_pol_B_thumb"/>
    <property type="match status" value="1"/>
</dbReference>
<name>A0ABR4GM37_9EURO</name>
<dbReference type="Gene3D" id="3.30.460.10">
    <property type="entry name" value="Beta Polymerase, domain 2"/>
    <property type="match status" value="1"/>
</dbReference>
<dbReference type="Pfam" id="PF10391">
    <property type="entry name" value="DNA_pol_lambd_f"/>
    <property type="match status" value="1"/>
</dbReference>